<dbReference type="Proteomes" id="UP000515512">
    <property type="component" value="Chromosome"/>
</dbReference>
<sequence>MRYDPERLRALRAAAQLIGKRGYGTHEAAQLRLRLANELRNLRAAHFTGTEGGELAELLVDTLRAIAEASRCTAPAADADTEPAREPRHFALNPEDLRTIEPARRDRTWRIGEG</sequence>
<dbReference type="EMBL" id="CP059399">
    <property type="protein sequence ID" value="QLY27985.1"/>
    <property type="molecule type" value="Genomic_DNA"/>
</dbReference>
<evidence type="ECO:0000313" key="2">
    <source>
        <dbReference type="Proteomes" id="UP000515512"/>
    </source>
</evidence>
<proteinExistence type="predicted"/>
<reference evidence="1 2" key="1">
    <citation type="submission" date="2020-07" db="EMBL/GenBank/DDBJ databases">
        <authorList>
            <person name="Zhuang K."/>
            <person name="Ran Y."/>
        </authorList>
    </citation>
    <scope>NUCLEOTIDE SEQUENCE [LARGE SCALE GENOMIC DNA]</scope>
    <source>
        <strain evidence="1 2">WCH-YHL-001</strain>
    </source>
</reference>
<name>A0A7D6ZKS5_9NOCA</name>
<dbReference type="KEGG" id="nhu:H0264_21460"/>
<keyword evidence="2" id="KW-1185">Reference proteome</keyword>
<accession>A0A7D6ZKS5</accession>
<evidence type="ECO:0000313" key="1">
    <source>
        <dbReference type="EMBL" id="QLY27985.1"/>
    </source>
</evidence>
<gene>
    <name evidence="1" type="ORF">H0264_21460</name>
</gene>
<organism evidence="1 2">
    <name type="scientific">Nocardia huaxiensis</name>
    <dbReference type="NCBI Taxonomy" id="2755382"/>
    <lineage>
        <taxon>Bacteria</taxon>
        <taxon>Bacillati</taxon>
        <taxon>Actinomycetota</taxon>
        <taxon>Actinomycetes</taxon>
        <taxon>Mycobacteriales</taxon>
        <taxon>Nocardiaceae</taxon>
        <taxon>Nocardia</taxon>
    </lineage>
</organism>
<dbReference type="AlphaFoldDB" id="A0A7D6ZKS5"/>
<protein>
    <submittedName>
        <fullName evidence="1">Uncharacterized protein</fullName>
    </submittedName>
</protein>
<dbReference type="RefSeq" id="WP_181579193.1">
    <property type="nucleotide sequence ID" value="NZ_CP059399.1"/>
</dbReference>